<dbReference type="RefSeq" id="WP_123303176.1">
    <property type="nucleotide sequence ID" value="NZ_RKHK01000001.1"/>
</dbReference>
<evidence type="ECO:0000259" key="2">
    <source>
        <dbReference type="Pfam" id="PF10022"/>
    </source>
</evidence>
<dbReference type="PANTHER" id="PTHR35339:SF4">
    <property type="entry name" value="LINALOOL DEHYDRATASE_ISOMERASE DOMAIN-CONTAINING PROTEIN"/>
    <property type="match status" value="1"/>
</dbReference>
<dbReference type="Pfam" id="PF10022">
    <property type="entry name" value="DUF2264"/>
    <property type="match status" value="1"/>
</dbReference>
<evidence type="ECO:0000256" key="1">
    <source>
        <dbReference type="SAM" id="MobiDB-lite"/>
    </source>
</evidence>
<dbReference type="AlphaFoldDB" id="A0A3N2BBM1"/>
<dbReference type="InterPro" id="IPR016624">
    <property type="entry name" value="UCP014753"/>
</dbReference>
<gene>
    <name evidence="3" type="ORF">EDD31_0998</name>
</gene>
<dbReference type="EMBL" id="RKHK01000001">
    <property type="protein sequence ID" value="ROR72640.1"/>
    <property type="molecule type" value="Genomic_DNA"/>
</dbReference>
<evidence type="ECO:0000313" key="4">
    <source>
        <dbReference type="Proteomes" id="UP000280668"/>
    </source>
</evidence>
<feature type="domain" description="DUF2264" evidence="2">
    <location>
        <begin position="8"/>
        <end position="355"/>
    </location>
</feature>
<proteinExistence type="predicted"/>
<name>A0A3N2BBM1_9MICO</name>
<dbReference type="Proteomes" id="UP000280668">
    <property type="component" value="Unassembled WGS sequence"/>
</dbReference>
<sequence>MSPSAITSRTDLVALADALLTAVRPYASAHHARIALPGTPGGYGADVDALEGYARTFLLAGFRLAGDPGEDPHGYAEWYARGLIAGADPRSTERWVRPSEHPQAKVEAASLALVLDLTREWIWDRLSPLEQEHVVGYLAEVVGDETYPRNNWLWFRVVVQTFLRSVGGPYQLEDIRSDLERHDEFYERDGWYRDGDERAYDHYAGWAMHVYPTLWSRMGSAGDLAAPRAATDRDRLDRYLRDAVHLVGADGGPLIQGRSLVYRFATAAPYWVGGLAQVPSVPLGQLRAAGLASVDHFVRRGVPNERGLLDLGWLRPWRPLAQRYSGTGSAYWASKGLLGVALPSDHPVWTAPEHPLPSAEEDSTLVISAPGWAVSVPSSDGIVRVANHGTDHDVAGSEAGDSPLYARLGYSSATAPLLDPTAWHAPTDQSVVLVDAEGRRSHRSGMQTLTVQAGDGVAIAASRATAHWLTPDAEQMNHGSGWVGEAELAGTITTVSVLHGPWEVRLVHADALVPEALTLEAGGWALADDAGVHAHVSGTTVELSTTARSAHLLGVTGWQTSRLHHRDGASPLGAHAAVGVLTAPAATGWYALALSLTNLAAAPQLQPPAVDLTATHAHITWAEGTSSTVGLPPPPAPSPTDPGHDTTPPTPGSIHY</sequence>
<comment type="caution">
    <text evidence="3">The sequence shown here is derived from an EMBL/GenBank/DDBJ whole genome shotgun (WGS) entry which is preliminary data.</text>
</comment>
<accession>A0A3N2BBM1</accession>
<dbReference type="OrthoDB" id="9813465at2"/>
<dbReference type="PANTHER" id="PTHR35339">
    <property type="entry name" value="LINALOOL DEHYDRATASE_ISOMERASE DOMAIN-CONTAINING PROTEIN"/>
    <property type="match status" value="1"/>
</dbReference>
<feature type="compositionally biased region" description="Pro residues" evidence="1">
    <location>
        <begin position="631"/>
        <end position="640"/>
    </location>
</feature>
<feature type="region of interest" description="Disordered" evidence="1">
    <location>
        <begin position="624"/>
        <end position="656"/>
    </location>
</feature>
<evidence type="ECO:0000313" key="3">
    <source>
        <dbReference type="EMBL" id="ROR72640.1"/>
    </source>
</evidence>
<organism evidence="3 4">
    <name type="scientific">Bogoriella caseilytica</name>
    <dbReference type="NCBI Taxonomy" id="56055"/>
    <lineage>
        <taxon>Bacteria</taxon>
        <taxon>Bacillati</taxon>
        <taxon>Actinomycetota</taxon>
        <taxon>Actinomycetes</taxon>
        <taxon>Micrococcales</taxon>
        <taxon>Bogoriellaceae</taxon>
        <taxon>Bogoriella</taxon>
    </lineage>
</organism>
<keyword evidence="4" id="KW-1185">Reference proteome</keyword>
<reference evidence="3 4" key="1">
    <citation type="submission" date="2018-11" db="EMBL/GenBank/DDBJ databases">
        <title>Sequencing the genomes of 1000 actinobacteria strains.</title>
        <authorList>
            <person name="Klenk H.-P."/>
        </authorList>
    </citation>
    <scope>NUCLEOTIDE SEQUENCE [LARGE SCALE GENOMIC DNA]</scope>
    <source>
        <strain evidence="3 4">DSM 11294</strain>
    </source>
</reference>
<dbReference type="InterPro" id="IPR049349">
    <property type="entry name" value="DUF2264_N"/>
</dbReference>
<protein>
    <recommendedName>
        <fullName evidence="2">DUF2264 domain-containing protein</fullName>
    </recommendedName>
</protein>